<name>A0A6A6AMD9_9PLEO</name>
<feature type="signal peptide" evidence="1">
    <location>
        <begin position="1"/>
        <end position="18"/>
    </location>
</feature>
<evidence type="ECO:0000256" key="1">
    <source>
        <dbReference type="SAM" id="SignalP"/>
    </source>
</evidence>
<evidence type="ECO:0000313" key="2">
    <source>
        <dbReference type="EMBL" id="KAF2132333.1"/>
    </source>
</evidence>
<organism evidence="2 3">
    <name type="scientific">Dothidotthia symphoricarpi CBS 119687</name>
    <dbReference type="NCBI Taxonomy" id="1392245"/>
    <lineage>
        <taxon>Eukaryota</taxon>
        <taxon>Fungi</taxon>
        <taxon>Dikarya</taxon>
        <taxon>Ascomycota</taxon>
        <taxon>Pezizomycotina</taxon>
        <taxon>Dothideomycetes</taxon>
        <taxon>Pleosporomycetidae</taxon>
        <taxon>Pleosporales</taxon>
        <taxon>Dothidotthiaceae</taxon>
        <taxon>Dothidotthia</taxon>
    </lineage>
</organism>
<dbReference type="Proteomes" id="UP000799771">
    <property type="component" value="Unassembled WGS sequence"/>
</dbReference>
<evidence type="ECO:0008006" key="4">
    <source>
        <dbReference type="Google" id="ProtNLM"/>
    </source>
</evidence>
<dbReference type="RefSeq" id="XP_033526720.1">
    <property type="nucleotide sequence ID" value="XM_033671314.1"/>
</dbReference>
<accession>A0A6A6AMD9</accession>
<keyword evidence="1" id="KW-0732">Signal</keyword>
<evidence type="ECO:0000313" key="3">
    <source>
        <dbReference type="Proteomes" id="UP000799771"/>
    </source>
</evidence>
<dbReference type="PANTHER" id="PTHR48174:SF5">
    <property type="entry name" value="VACUOLAR PROTEIN SORTING-ASSOCIATED PROTEIN 62"/>
    <property type="match status" value="1"/>
</dbReference>
<dbReference type="Pfam" id="PF06101">
    <property type="entry name" value="Vps62"/>
    <property type="match status" value="1"/>
</dbReference>
<protein>
    <recommendedName>
        <fullName evidence="4">Vacuolar protein sorting-associated protein 62</fullName>
    </recommendedName>
</protein>
<keyword evidence="3" id="KW-1185">Reference proteome</keyword>
<dbReference type="EMBL" id="ML977501">
    <property type="protein sequence ID" value="KAF2132333.1"/>
    <property type="molecule type" value="Genomic_DNA"/>
</dbReference>
<dbReference type="AlphaFoldDB" id="A0A6A6AMD9"/>
<sequence>MFPQLALAVIALVASVICAPTNLHDRQAPSDVPDYVMKYAPILFLHSTDPYLPTDFQLFLNNTTPRVNFAAVPGPSNPLTLSNLDQVSADAYLTSNDDVTKNPSWIKGTKPDASGKTNNAITASVIVNDKGNGVVDAFYMYFYAYNYGGEVLGWKALNFGNHVGDWEHTMVRFTNGLPTAIWYSQHANGEAFTYAAVEKIGLRPVVYVASGSHANYAIPGIHSHVIPNLNLPGGVLQDYTDRGVMWDPLLAAWFYKYDAGTSAFEAFGGEAPVAWLGFRGHWGDMEYPTSDKRQVKLFGQAKFGSGPTGPVDKQLNRSKICPENGILCIVRSILAP</sequence>
<reference evidence="2" key="1">
    <citation type="journal article" date="2020" name="Stud. Mycol.">
        <title>101 Dothideomycetes genomes: a test case for predicting lifestyles and emergence of pathogens.</title>
        <authorList>
            <person name="Haridas S."/>
            <person name="Albert R."/>
            <person name="Binder M."/>
            <person name="Bloem J."/>
            <person name="Labutti K."/>
            <person name="Salamov A."/>
            <person name="Andreopoulos B."/>
            <person name="Baker S."/>
            <person name="Barry K."/>
            <person name="Bills G."/>
            <person name="Bluhm B."/>
            <person name="Cannon C."/>
            <person name="Castanera R."/>
            <person name="Culley D."/>
            <person name="Daum C."/>
            <person name="Ezra D."/>
            <person name="Gonzalez J."/>
            <person name="Henrissat B."/>
            <person name="Kuo A."/>
            <person name="Liang C."/>
            <person name="Lipzen A."/>
            <person name="Lutzoni F."/>
            <person name="Magnuson J."/>
            <person name="Mondo S."/>
            <person name="Nolan M."/>
            <person name="Ohm R."/>
            <person name="Pangilinan J."/>
            <person name="Park H.-J."/>
            <person name="Ramirez L."/>
            <person name="Alfaro M."/>
            <person name="Sun H."/>
            <person name="Tritt A."/>
            <person name="Yoshinaga Y."/>
            <person name="Zwiers L.-H."/>
            <person name="Turgeon B."/>
            <person name="Goodwin S."/>
            <person name="Spatafora J."/>
            <person name="Crous P."/>
            <person name="Grigoriev I."/>
        </authorList>
    </citation>
    <scope>NUCLEOTIDE SEQUENCE</scope>
    <source>
        <strain evidence="2">CBS 119687</strain>
    </source>
</reference>
<dbReference type="GeneID" id="54411746"/>
<feature type="chain" id="PRO_5025343969" description="Vacuolar protein sorting-associated protein 62" evidence="1">
    <location>
        <begin position="19"/>
        <end position="336"/>
    </location>
</feature>
<dbReference type="InterPro" id="IPR009291">
    <property type="entry name" value="Vps62"/>
</dbReference>
<proteinExistence type="predicted"/>
<dbReference type="PANTHER" id="PTHR48174">
    <property type="entry name" value="DUF946 FAMILY PROTEIN"/>
    <property type="match status" value="1"/>
</dbReference>
<dbReference type="OrthoDB" id="188042at2759"/>
<gene>
    <name evidence="2" type="ORF">P153DRAFT_394487</name>
</gene>